<sequence length="95" mass="10190">MRGGGSARTRTRGGDGRRPAALRRRGPAAAEHPREETVFAAATTGPTSLVARVLCTDAHDAYRYLTEGVAALPAVTHVETTPVVETRKRLGRLLR</sequence>
<organism evidence="3 4">
    <name type="scientific">Nonomuraea salmonea</name>
    <dbReference type="NCBI Taxonomy" id="46181"/>
    <lineage>
        <taxon>Bacteria</taxon>
        <taxon>Bacillati</taxon>
        <taxon>Actinomycetota</taxon>
        <taxon>Actinomycetes</taxon>
        <taxon>Streptosporangiales</taxon>
        <taxon>Streptosporangiaceae</taxon>
        <taxon>Nonomuraea</taxon>
    </lineage>
</organism>
<dbReference type="EMBL" id="JBHMCF010000061">
    <property type="protein sequence ID" value="MFB9477348.1"/>
    <property type="molecule type" value="Genomic_DNA"/>
</dbReference>
<evidence type="ECO:0000259" key="2">
    <source>
        <dbReference type="Pfam" id="PF01037"/>
    </source>
</evidence>
<evidence type="ECO:0000313" key="3">
    <source>
        <dbReference type="EMBL" id="MFB9477348.1"/>
    </source>
</evidence>
<gene>
    <name evidence="3" type="ORF">ACFFR3_48305</name>
</gene>
<proteinExistence type="predicted"/>
<dbReference type="SUPFAM" id="SSF54909">
    <property type="entry name" value="Dimeric alpha+beta barrel"/>
    <property type="match status" value="1"/>
</dbReference>
<dbReference type="InterPro" id="IPR019887">
    <property type="entry name" value="Tscrpt_reg_AsnC/Lrp_C"/>
</dbReference>
<evidence type="ECO:0000256" key="1">
    <source>
        <dbReference type="SAM" id="MobiDB-lite"/>
    </source>
</evidence>
<dbReference type="Proteomes" id="UP001589568">
    <property type="component" value="Unassembled WGS sequence"/>
</dbReference>
<protein>
    <submittedName>
        <fullName evidence="3">Lrp/AsnC ligand binding domain-containing protein</fullName>
    </submittedName>
</protein>
<dbReference type="Pfam" id="PF01037">
    <property type="entry name" value="AsnC_trans_reg"/>
    <property type="match status" value="1"/>
</dbReference>
<comment type="caution">
    <text evidence="3">The sequence shown here is derived from an EMBL/GenBank/DDBJ whole genome shotgun (WGS) entry which is preliminary data.</text>
</comment>
<accession>A0ABV5P450</accession>
<feature type="domain" description="Transcription regulator AsnC/Lrp ligand binding" evidence="2">
    <location>
        <begin position="35"/>
        <end position="86"/>
    </location>
</feature>
<dbReference type="Gene3D" id="3.30.70.920">
    <property type="match status" value="1"/>
</dbReference>
<keyword evidence="4" id="KW-1185">Reference proteome</keyword>
<name>A0ABV5P450_9ACTN</name>
<dbReference type="RefSeq" id="WP_345406385.1">
    <property type="nucleotide sequence ID" value="NZ_BAAAXS010000001.1"/>
</dbReference>
<reference evidence="3 4" key="1">
    <citation type="submission" date="2024-09" db="EMBL/GenBank/DDBJ databases">
        <authorList>
            <person name="Sun Q."/>
            <person name="Mori K."/>
        </authorList>
    </citation>
    <scope>NUCLEOTIDE SEQUENCE [LARGE SCALE GENOMIC DNA]</scope>
    <source>
        <strain evidence="3 4">JCM 3324</strain>
    </source>
</reference>
<evidence type="ECO:0000313" key="4">
    <source>
        <dbReference type="Proteomes" id="UP001589568"/>
    </source>
</evidence>
<feature type="region of interest" description="Disordered" evidence="1">
    <location>
        <begin position="1"/>
        <end position="36"/>
    </location>
</feature>
<dbReference type="InterPro" id="IPR011008">
    <property type="entry name" value="Dimeric_a/b-barrel"/>
</dbReference>